<dbReference type="EC" id="2.1.1.228" evidence="5 15"/>
<dbReference type="InterPro" id="IPR029028">
    <property type="entry name" value="Alpha/beta_knot_MTases"/>
</dbReference>
<evidence type="ECO:0000256" key="16">
    <source>
        <dbReference type="RuleBase" id="RU003464"/>
    </source>
</evidence>
<dbReference type="Pfam" id="PF01746">
    <property type="entry name" value="tRNA_m1G_MT"/>
    <property type="match status" value="1"/>
</dbReference>
<dbReference type="HAMAP" id="MF_00605">
    <property type="entry name" value="TrmD"/>
    <property type="match status" value="1"/>
</dbReference>
<comment type="similarity">
    <text evidence="3 15 16">Belongs to the RNA methyltransferase TrmD family.</text>
</comment>
<dbReference type="NCBIfam" id="TIGR00088">
    <property type="entry name" value="trmD"/>
    <property type="match status" value="1"/>
</dbReference>
<comment type="function">
    <text evidence="1 15 16">Specifically methylates guanosine-37 in various tRNAs.</text>
</comment>
<dbReference type="Gene3D" id="1.10.1270.20">
    <property type="entry name" value="tRNA(m1g37)methyltransferase, domain 2"/>
    <property type="match status" value="1"/>
</dbReference>
<accession>A0ABV8MR36</accession>
<dbReference type="SUPFAM" id="SSF75217">
    <property type="entry name" value="alpha/beta knot"/>
    <property type="match status" value="1"/>
</dbReference>
<evidence type="ECO:0000259" key="17">
    <source>
        <dbReference type="Pfam" id="PF01746"/>
    </source>
</evidence>
<dbReference type="RefSeq" id="WP_378163846.1">
    <property type="nucleotide sequence ID" value="NZ_JBHSBU010000001.1"/>
</dbReference>
<feature type="binding site" evidence="15">
    <location>
        <position position="117"/>
    </location>
    <ligand>
        <name>S-adenosyl-L-methionine</name>
        <dbReference type="ChEBI" id="CHEBI:59789"/>
    </ligand>
</feature>
<evidence type="ECO:0000256" key="11">
    <source>
        <dbReference type="ARBA" id="ARBA00022694"/>
    </source>
</evidence>
<dbReference type="EMBL" id="JBHSBU010000001">
    <property type="protein sequence ID" value="MFC4159750.1"/>
    <property type="molecule type" value="Genomic_DNA"/>
</dbReference>
<dbReference type="CDD" id="cd18080">
    <property type="entry name" value="TrmD-like"/>
    <property type="match status" value="1"/>
</dbReference>
<dbReference type="NCBIfam" id="NF000648">
    <property type="entry name" value="PRK00026.1"/>
    <property type="match status" value="1"/>
</dbReference>
<dbReference type="InterPro" id="IPR023148">
    <property type="entry name" value="tRNA_m1G_MeTrfase_C_sf"/>
</dbReference>
<evidence type="ECO:0000256" key="7">
    <source>
        <dbReference type="ARBA" id="ARBA00022490"/>
    </source>
</evidence>
<sequence>MRFDVVTLFPAMFAAISEHGVSRRALEQGRFSLATWYPRDYADDNYRTVDDRPYGGGPGMVMLPGPLEAAIEAAKAAQREAGVPTSRVVYLSPQGAPLTHATVMRLAAEPGLVLLAGRYEGVDERLLVRQVDEEVSIGDYVLSGGELPAMVLIDAIVRQLPGVLNDALSAQEDSFVDGLLDCPHYTRPEVYRDMPVPDILLSGNHAAIRRWRLKQSLGRTWLRRPDLLSERQLTKEEARLLAEFQAESSQADPKEQASQRS</sequence>
<keyword evidence="11 15" id="KW-0819">tRNA processing</keyword>
<comment type="subcellular location">
    <subcellularLocation>
        <location evidence="2 15 16">Cytoplasm</location>
    </subcellularLocation>
</comment>
<evidence type="ECO:0000256" key="15">
    <source>
        <dbReference type="HAMAP-Rule" id="MF_00605"/>
    </source>
</evidence>
<evidence type="ECO:0000256" key="12">
    <source>
        <dbReference type="ARBA" id="ARBA00029736"/>
    </source>
</evidence>
<evidence type="ECO:0000256" key="3">
    <source>
        <dbReference type="ARBA" id="ARBA00007630"/>
    </source>
</evidence>
<dbReference type="InterPro" id="IPR029026">
    <property type="entry name" value="tRNA_m1G_MTases_N"/>
</dbReference>
<proteinExistence type="inferred from homology"/>
<protein>
    <recommendedName>
        <fullName evidence="6 15">tRNA (guanine-N(1)-)-methyltransferase</fullName>
        <ecNumber evidence="5 15">2.1.1.228</ecNumber>
    </recommendedName>
    <alternativeName>
        <fullName evidence="12 15">M1G-methyltransferase</fullName>
    </alternativeName>
    <alternativeName>
        <fullName evidence="13 15">tRNA [GM37] methyltransferase</fullName>
    </alternativeName>
</protein>
<keyword evidence="19" id="KW-1185">Reference proteome</keyword>
<evidence type="ECO:0000256" key="9">
    <source>
        <dbReference type="ARBA" id="ARBA00022679"/>
    </source>
</evidence>
<evidence type="ECO:0000256" key="8">
    <source>
        <dbReference type="ARBA" id="ARBA00022603"/>
    </source>
</evidence>
<dbReference type="GO" id="GO:0052906">
    <property type="term" value="F:tRNA (guanine(37)-N1)-methyltransferase activity"/>
    <property type="evidence" value="ECO:0007669"/>
    <property type="project" value="UniProtKB-EC"/>
</dbReference>
<evidence type="ECO:0000256" key="10">
    <source>
        <dbReference type="ARBA" id="ARBA00022691"/>
    </source>
</evidence>
<evidence type="ECO:0000256" key="6">
    <source>
        <dbReference type="ARBA" id="ARBA00014679"/>
    </source>
</evidence>
<feature type="domain" description="tRNA methyltransferase TRMD/TRM10-type" evidence="17">
    <location>
        <begin position="1"/>
        <end position="229"/>
    </location>
</feature>
<feature type="binding site" evidence="15">
    <location>
        <begin position="137"/>
        <end position="142"/>
    </location>
    <ligand>
        <name>S-adenosyl-L-methionine</name>
        <dbReference type="ChEBI" id="CHEBI:59789"/>
    </ligand>
</feature>
<evidence type="ECO:0000256" key="5">
    <source>
        <dbReference type="ARBA" id="ARBA00012807"/>
    </source>
</evidence>
<dbReference type="GO" id="GO:0032259">
    <property type="term" value="P:methylation"/>
    <property type="evidence" value="ECO:0007669"/>
    <property type="project" value="UniProtKB-KW"/>
</dbReference>
<keyword evidence="9 15" id="KW-0808">Transferase</keyword>
<dbReference type="InterPro" id="IPR002649">
    <property type="entry name" value="tRNA_m1G_MeTrfase_TrmD"/>
</dbReference>
<evidence type="ECO:0000256" key="2">
    <source>
        <dbReference type="ARBA" id="ARBA00004496"/>
    </source>
</evidence>
<evidence type="ECO:0000256" key="1">
    <source>
        <dbReference type="ARBA" id="ARBA00002634"/>
    </source>
</evidence>
<name>A0ABV8MR36_9NEIS</name>
<comment type="caution">
    <text evidence="18">The sequence shown here is derived from an EMBL/GenBank/DDBJ whole genome shotgun (WGS) entry which is preliminary data.</text>
</comment>
<dbReference type="Gene3D" id="3.40.1280.10">
    <property type="match status" value="1"/>
</dbReference>
<keyword evidence="8 15" id="KW-0489">Methyltransferase</keyword>
<dbReference type="PIRSF" id="PIRSF000386">
    <property type="entry name" value="tRNA_mtase"/>
    <property type="match status" value="1"/>
</dbReference>
<comment type="subunit">
    <text evidence="4 15 16">Homodimer.</text>
</comment>
<evidence type="ECO:0000256" key="13">
    <source>
        <dbReference type="ARBA" id="ARBA00033392"/>
    </source>
</evidence>
<dbReference type="PANTHER" id="PTHR46417">
    <property type="entry name" value="TRNA (GUANINE-N(1)-)-METHYLTRANSFERASE"/>
    <property type="match status" value="1"/>
</dbReference>
<evidence type="ECO:0000313" key="18">
    <source>
        <dbReference type="EMBL" id="MFC4159750.1"/>
    </source>
</evidence>
<evidence type="ECO:0000256" key="4">
    <source>
        <dbReference type="ARBA" id="ARBA00011738"/>
    </source>
</evidence>
<dbReference type="PANTHER" id="PTHR46417:SF1">
    <property type="entry name" value="TRNA (GUANINE-N(1)-)-METHYLTRANSFERASE"/>
    <property type="match status" value="1"/>
</dbReference>
<keyword evidence="7 15" id="KW-0963">Cytoplasm</keyword>
<evidence type="ECO:0000256" key="14">
    <source>
        <dbReference type="ARBA" id="ARBA00047783"/>
    </source>
</evidence>
<comment type="catalytic activity">
    <reaction evidence="14 15 16">
        <text>guanosine(37) in tRNA + S-adenosyl-L-methionine = N(1)-methylguanosine(37) in tRNA + S-adenosyl-L-homocysteine + H(+)</text>
        <dbReference type="Rhea" id="RHEA:36899"/>
        <dbReference type="Rhea" id="RHEA-COMP:10145"/>
        <dbReference type="Rhea" id="RHEA-COMP:10147"/>
        <dbReference type="ChEBI" id="CHEBI:15378"/>
        <dbReference type="ChEBI" id="CHEBI:57856"/>
        <dbReference type="ChEBI" id="CHEBI:59789"/>
        <dbReference type="ChEBI" id="CHEBI:73542"/>
        <dbReference type="ChEBI" id="CHEBI:74269"/>
        <dbReference type="EC" id="2.1.1.228"/>
    </reaction>
</comment>
<organism evidence="18 19">
    <name type="scientific">Chitinimonas lacunae</name>
    <dbReference type="NCBI Taxonomy" id="1963018"/>
    <lineage>
        <taxon>Bacteria</taxon>
        <taxon>Pseudomonadati</taxon>
        <taxon>Pseudomonadota</taxon>
        <taxon>Betaproteobacteria</taxon>
        <taxon>Neisseriales</taxon>
        <taxon>Chitinibacteraceae</taxon>
        <taxon>Chitinimonas</taxon>
    </lineage>
</organism>
<dbReference type="InterPro" id="IPR016009">
    <property type="entry name" value="tRNA_MeTrfase_TRMD/TRM10"/>
</dbReference>
<reference evidence="19" key="1">
    <citation type="journal article" date="2019" name="Int. J. Syst. Evol. Microbiol.">
        <title>The Global Catalogue of Microorganisms (GCM) 10K type strain sequencing project: providing services to taxonomists for standard genome sequencing and annotation.</title>
        <authorList>
            <consortium name="The Broad Institute Genomics Platform"/>
            <consortium name="The Broad Institute Genome Sequencing Center for Infectious Disease"/>
            <person name="Wu L."/>
            <person name="Ma J."/>
        </authorList>
    </citation>
    <scope>NUCLEOTIDE SEQUENCE [LARGE SCALE GENOMIC DNA]</scope>
    <source>
        <strain evidence="19">LMG 29894</strain>
    </source>
</reference>
<gene>
    <name evidence="15 18" type="primary">trmD</name>
    <name evidence="18" type="ORF">ACFOW7_10360</name>
</gene>
<evidence type="ECO:0000313" key="19">
    <source>
        <dbReference type="Proteomes" id="UP001595791"/>
    </source>
</evidence>
<keyword evidence="10 15" id="KW-0949">S-adenosyl-L-methionine</keyword>
<dbReference type="Proteomes" id="UP001595791">
    <property type="component" value="Unassembled WGS sequence"/>
</dbReference>